<name>A0ABW1MD32_9ACTN</name>
<feature type="signal peptide" evidence="2">
    <location>
        <begin position="1"/>
        <end position="38"/>
    </location>
</feature>
<keyword evidence="2" id="KW-0732">Signal</keyword>
<evidence type="ECO:0000256" key="2">
    <source>
        <dbReference type="SAM" id="SignalP"/>
    </source>
</evidence>
<proteinExistence type="predicted"/>
<dbReference type="PANTHER" id="PTHR30290">
    <property type="entry name" value="PERIPLASMIC BINDING COMPONENT OF ABC TRANSPORTER"/>
    <property type="match status" value="1"/>
</dbReference>
<evidence type="ECO:0000313" key="5">
    <source>
        <dbReference type="Proteomes" id="UP001596139"/>
    </source>
</evidence>
<evidence type="ECO:0000259" key="3">
    <source>
        <dbReference type="Pfam" id="PF00496"/>
    </source>
</evidence>
<comment type="caution">
    <text evidence="4">The sequence shown here is derived from an EMBL/GenBank/DDBJ whole genome shotgun (WGS) entry which is preliminary data.</text>
</comment>
<feature type="compositionally biased region" description="Low complexity" evidence="1">
    <location>
        <begin position="674"/>
        <end position="686"/>
    </location>
</feature>
<dbReference type="Gene3D" id="3.40.190.10">
    <property type="entry name" value="Periplasmic binding protein-like II"/>
    <property type="match status" value="1"/>
</dbReference>
<evidence type="ECO:0000256" key="1">
    <source>
        <dbReference type="SAM" id="MobiDB-lite"/>
    </source>
</evidence>
<protein>
    <submittedName>
        <fullName evidence="4">ABC transporter substrate-binding protein</fullName>
    </submittedName>
</protein>
<feature type="compositionally biased region" description="Basic and acidic residues" evidence="1">
    <location>
        <begin position="662"/>
        <end position="673"/>
    </location>
</feature>
<dbReference type="Gene3D" id="3.10.105.10">
    <property type="entry name" value="Dipeptide-binding Protein, Domain 3"/>
    <property type="match status" value="2"/>
</dbReference>
<dbReference type="InterPro" id="IPR039424">
    <property type="entry name" value="SBP_5"/>
</dbReference>
<feature type="compositionally biased region" description="Low complexity" evidence="1">
    <location>
        <begin position="645"/>
        <end position="661"/>
    </location>
</feature>
<dbReference type="EMBL" id="JBHSPX010000001">
    <property type="protein sequence ID" value="MFC6060952.1"/>
    <property type="molecule type" value="Genomic_DNA"/>
</dbReference>
<sequence>MTDDVGPQGANGGRTAGRGRRRVALLTAGALLPLPVLAGCSGDEPRPAGAGSQDIAPAAPATLRDGGTVRWAVDELPRTFNAFQADAGESTDTVAGAVLPALFTLDADGVPQRNPDYLKAAEVTQREPKQVVRYALNPAARWSDGRKVSAADFAAQWKALRGRNAAYWTARNAGYDRIEKVEPGDGSGEVRVTFDRPYADWQSLFTPLYPKSVMGSPAAFNDGARKKLASSAGPFRVRERDARAGTVTLVRNAEWWGGRARLKKIVLTELPVTKRPAALAKGKIDVAEIDRGTAKELTTAGGGNQQAAVGDDAPRGAVSADALRHQALARGTDAERTAEQKHRKEAAAAAERRAHLRGYTVHRALSPSFTQLALNGSTGPLTDERVRRAVARAIDRGTLAKEVLGPLGLPAAPVGSHLLLAGQPGYRDNSGALGGQDTGAAQALLADAGWRMPEGGAEEKTDAQPGEREAPERRSAAEGGRTDGENGRTDDGNGQRAAGREDAGGSAGARQPHGGPARSGTDRPAAAGFPAGTAPLSALTGAGSAGLQRVALLRQSAALYDAAARAGRRHAAGDTGSAAYASYERASGRAADAWDAADVLAEAAQQQTTALAAGAGQPGWDDTKPGAGREVAGTGPAGPLSAVQAREAAAAAERNRLAAATERADGAPARERPAAQGGAQAGNAPGADDEKNSHGGKADKADEAGMADEGARTGKGGGHAHGKDDAAARKSAVFVKKNGRPLMLRFVLPDGPGTAQLRTVADRISEMLRKIGVRTSVQKVADKSYFEDHIASGDYDLALYSWPGSAYPATDARPIYAKPRPAADGSLTVEHNYTRVGTDRIDQLFDQASAELDPDAARDLVAQADQRIWAAAGSIPLYRQPQLVAARSQLANVGAFGFASPVYQDIGYKK</sequence>
<dbReference type="Pfam" id="PF00496">
    <property type="entry name" value="SBP_bac_5"/>
    <property type="match status" value="1"/>
</dbReference>
<gene>
    <name evidence="4" type="ORF">ACFP4F_00110</name>
</gene>
<feature type="domain" description="Solute-binding protein family 5" evidence="3">
    <location>
        <begin position="121"/>
        <end position="456"/>
    </location>
</feature>
<dbReference type="RefSeq" id="WP_031065889.1">
    <property type="nucleotide sequence ID" value="NZ_JBHSPX010000001.1"/>
</dbReference>
<feature type="region of interest" description="Disordered" evidence="1">
    <location>
        <begin position="454"/>
        <end position="529"/>
    </location>
</feature>
<accession>A0ABW1MD32</accession>
<feature type="region of interest" description="Disordered" evidence="1">
    <location>
        <begin position="610"/>
        <end position="726"/>
    </location>
</feature>
<dbReference type="PANTHER" id="PTHR30290:SF65">
    <property type="entry name" value="MONOACYL PHOSPHATIDYLINOSITOL TETRAMANNOSIDE-BINDING PROTEIN LPQW-RELATED"/>
    <property type="match status" value="1"/>
</dbReference>
<dbReference type="InterPro" id="IPR000914">
    <property type="entry name" value="SBP_5_dom"/>
</dbReference>
<feature type="compositionally biased region" description="Basic and acidic residues" evidence="1">
    <location>
        <begin position="457"/>
        <end position="503"/>
    </location>
</feature>
<feature type="region of interest" description="Disordered" evidence="1">
    <location>
        <begin position="38"/>
        <end position="59"/>
    </location>
</feature>
<organism evidence="4 5">
    <name type="scientific">Streptomyces ochraceiscleroticus</name>
    <dbReference type="NCBI Taxonomy" id="47761"/>
    <lineage>
        <taxon>Bacteria</taxon>
        <taxon>Bacillati</taxon>
        <taxon>Actinomycetota</taxon>
        <taxon>Actinomycetes</taxon>
        <taxon>Kitasatosporales</taxon>
        <taxon>Streptomycetaceae</taxon>
        <taxon>Streptomyces</taxon>
    </lineage>
</organism>
<evidence type="ECO:0000313" key="4">
    <source>
        <dbReference type="EMBL" id="MFC6060952.1"/>
    </source>
</evidence>
<reference evidence="5" key="1">
    <citation type="journal article" date="2019" name="Int. J. Syst. Evol. Microbiol.">
        <title>The Global Catalogue of Microorganisms (GCM) 10K type strain sequencing project: providing services to taxonomists for standard genome sequencing and annotation.</title>
        <authorList>
            <consortium name="The Broad Institute Genomics Platform"/>
            <consortium name="The Broad Institute Genome Sequencing Center for Infectious Disease"/>
            <person name="Wu L."/>
            <person name="Ma J."/>
        </authorList>
    </citation>
    <scope>NUCLEOTIDE SEQUENCE [LARGE SCALE GENOMIC DNA]</scope>
    <source>
        <strain evidence="5">CGMCC 1.15180</strain>
    </source>
</reference>
<dbReference type="Gene3D" id="3.90.76.10">
    <property type="entry name" value="Dipeptide-binding Protein, Domain 1"/>
    <property type="match status" value="1"/>
</dbReference>
<dbReference type="Proteomes" id="UP001596139">
    <property type="component" value="Unassembled WGS sequence"/>
</dbReference>
<keyword evidence="5" id="KW-1185">Reference proteome</keyword>
<feature type="compositionally biased region" description="Basic and acidic residues" evidence="1">
    <location>
        <begin position="688"/>
        <end position="703"/>
    </location>
</feature>
<dbReference type="SUPFAM" id="SSF53850">
    <property type="entry name" value="Periplasmic binding protein-like II"/>
    <property type="match status" value="2"/>
</dbReference>
<feature type="chain" id="PRO_5045653730" evidence="2">
    <location>
        <begin position="39"/>
        <end position="910"/>
    </location>
</feature>